<dbReference type="RefSeq" id="WP_002632563.1">
    <property type="nucleotide sequence ID" value="NZ_ANAH02000076.1"/>
</dbReference>
<sequence length="82" mass="8577">MALADLNGDGRLDILAATRTSDFVSILAGRGDGTFERPTNHGVLDSPGSLTVADVDGDGALNLFTASFHGDVLQVFRNQGCR</sequence>
<dbReference type="Proteomes" id="UP000011682">
    <property type="component" value="Unassembled WGS sequence"/>
</dbReference>
<comment type="caution">
    <text evidence="2">The sequence shown here is derived from an EMBL/GenBank/DDBJ whole genome shotgun (WGS) entry which is preliminary data.</text>
</comment>
<dbReference type="PANTHER" id="PTHR46580">
    <property type="entry name" value="SENSOR KINASE-RELATED"/>
    <property type="match status" value="1"/>
</dbReference>
<evidence type="ECO:0000256" key="1">
    <source>
        <dbReference type="ARBA" id="ARBA00022729"/>
    </source>
</evidence>
<evidence type="ECO:0000313" key="3">
    <source>
        <dbReference type="Proteomes" id="UP000011682"/>
    </source>
</evidence>
<dbReference type="SUPFAM" id="SSF69318">
    <property type="entry name" value="Integrin alpha N-terminal domain"/>
    <property type="match status" value="1"/>
</dbReference>
<dbReference type="Gene3D" id="2.30.30.100">
    <property type="match status" value="1"/>
</dbReference>
<dbReference type="InterPro" id="IPR013517">
    <property type="entry name" value="FG-GAP"/>
</dbReference>
<dbReference type="eggNOG" id="COG3391">
    <property type="taxonomic scope" value="Bacteria"/>
</dbReference>
<dbReference type="InterPro" id="IPR028994">
    <property type="entry name" value="Integrin_alpha_N"/>
</dbReference>
<proteinExistence type="predicted"/>
<reference evidence="2" key="1">
    <citation type="submission" date="2013-05" db="EMBL/GenBank/DDBJ databases">
        <title>Genome assembly of Cystobacter fuscus DSM 2262.</title>
        <authorList>
            <person name="Sharma G."/>
            <person name="Khatri I."/>
            <person name="Kaur C."/>
            <person name="Mayilraj S."/>
            <person name="Subramanian S."/>
        </authorList>
    </citation>
    <scope>NUCLEOTIDE SEQUENCE [LARGE SCALE GENOMIC DNA]</scope>
    <source>
        <strain evidence="2">DSM 2262</strain>
    </source>
</reference>
<protein>
    <submittedName>
        <fullName evidence="2">VCBS protein</fullName>
    </submittedName>
</protein>
<organism evidence="2 3">
    <name type="scientific">Cystobacter fuscus (strain ATCC 25194 / DSM 2262 / NBRC 100088 / M29)</name>
    <dbReference type="NCBI Taxonomy" id="1242864"/>
    <lineage>
        <taxon>Bacteria</taxon>
        <taxon>Pseudomonadati</taxon>
        <taxon>Myxococcota</taxon>
        <taxon>Myxococcia</taxon>
        <taxon>Myxococcales</taxon>
        <taxon>Cystobacterineae</taxon>
        <taxon>Archangiaceae</taxon>
        <taxon>Cystobacter</taxon>
    </lineage>
</organism>
<gene>
    <name evidence="2" type="ORF">D187_009752</name>
</gene>
<dbReference type="PANTHER" id="PTHR46580:SF4">
    <property type="entry name" value="ATP_GTP-BINDING PROTEIN"/>
    <property type="match status" value="1"/>
</dbReference>
<dbReference type="AlphaFoldDB" id="S9NY24"/>
<dbReference type="EMBL" id="ANAH02000076">
    <property type="protein sequence ID" value="EPX54917.1"/>
    <property type="molecule type" value="Genomic_DNA"/>
</dbReference>
<name>S9NY24_CYSF2</name>
<accession>S9NY24</accession>
<keyword evidence="3" id="KW-1185">Reference proteome</keyword>
<keyword evidence="1" id="KW-0732">Signal</keyword>
<dbReference type="Pfam" id="PF13517">
    <property type="entry name" value="FG-GAP_3"/>
    <property type="match status" value="1"/>
</dbReference>
<evidence type="ECO:0000313" key="2">
    <source>
        <dbReference type="EMBL" id="EPX54917.1"/>
    </source>
</evidence>